<dbReference type="RefSeq" id="WP_220657728.1">
    <property type="nucleotide sequence ID" value="NZ_CBCSFC010000055.1"/>
</dbReference>
<dbReference type="InterPro" id="IPR025349">
    <property type="entry name" value="DUF4253"/>
</dbReference>
<accession>A0AA90NDB1</accession>
<proteinExistence type="predicted"/>
<organism evidence="2 3">
    <name type="scientific">Tsukamurella strandjordii</name>
    <dbReference type="NCBI Taxonomy" id="147577"/>
    <lineage>
        <taxon>Bacteria</taxon>
        <taxon>Bacillati</taxon>
        <taxon>Actinomycetota</taxon>
        <taxon>Actinomycetes</taxon>
        <taxon>Mycobacteriales</taxon>
        <taxon>Tsukamurellaceae</taxon>
        <taxon>Tsukamurella</taxon>
    </lineage>
</organism>
<dbReference type="EMBL" id="JAUTIX010000003">
    <property type="protein sequence ID" value="MDP0398322.1"/>
    <property type="molecule type" value="Genomic_DNA"/>
</dbReference>
<protein>
    <submittedName>
        <fullName evidence="2">DUF4253 domain-containing protein</fullName>
    </submittedName>
</protein>
<name>A0AA90NDB1_9ACTN</name>
<gene>
    <name evidence="2" type="ORF">Q7X28_10330</name>
</gene>
<comment type="caution">
    <text evidence="2">The sequence shown here is derived from an EMBL/GenBank/DDBJ whole genome shotgun (WGS) entry which is preliminary data.</text>
</comment>
<dbReference type="AlphaFoldDB" id="A0AA90NDB1"/>
<evidence type="ECO:0000313" key="2">
    <source>
        <dbReference type="EMBL" id="MDP0398322.1"/>
    </source>
</evidence>
<feature type="domain" description="DUF4253" evidence="1">
    <location>
        <begin position="152"/>
        <end position="258"/>
    </location>
</feature>
<keyword evidence="3" id="KW-1185">Reference proteome</keyword>
<dbReference type="Pfam" id="PF14062">
    <property type="entry name" value="DUF4253"/>
    <property type="match status" value="1"/>
</dbReference>
<evidence type="ECO:0000259" key="1">
    <source>
        <dbReference type="Pfam" id="PF14062"/>
    </source>
</evidence>
<dbReference type="Proteomes" id="UP001178281">
    <property type="component" value="Unassembled WGS sequence"/>
</dbReference>
<sequence>MFHATPGKLPAADARELAGIALPPGRLVTAEEGDGGPVAWISNALLPTDEIDELIRDLAAVFDKTGLWPLRANGLDDGDLARPWFDGELDGKSAGSAIPQDALTVLTRGDAEFAAEYPDTQLSVPRVTALATAQSGPDPVAGELATGGDGGLLLVPVVRPADAPEVLGWWGATNIDYSGADLAAVLRSWEERFGAVLVGIGFDTLLVQVGRRPEAAAQLQALLSEHYAFCPDNIEQGLEPDEYREGLTEWTHWHFWWD</sequence>
<evidence type="ECO:0000313" key="3">
    <source>
        <dbReference type="Proteomes" id="UP001178281"/>
    </source>
</evidence>
<reference evidence="2" key="1">
    <citation type="submission" date="2023-08" db="EMBL/GenBank/DDBJ databases">
        <title>The draft genome of Tsukamurella strandjordii strain 050030.</title>
        <authorList>
            <person name="Zhao F."/>
            <person name="Feng Y."/>
            <person name="Zong Z."/>
        </authorList>
    </citation>
    <scope>NUCLEOTIDE SEQUENCE</scope>
    <source>
        <strain evidence="2">050030</strain>
    </source>
</reference>